<organism evidence="6 7">
    <name type="scientific">Chloropicon primus</name>
    <dbReference type="NCBI Taxonomy" id="1764295"/>
    <lineage>
        <taxon>Eukaryota</taxon>
        <taxon>Viridiplantae</taxon>
        <taxon>Chlorophyta</taxon>
        <taxon>Chloropicophyceae</taxon>
        <taxon>Chloropicales</taxon>
        <taxon>Chloropicaceae</taxon>
        <taxon>Chloropicon</taxon>
    </lineage>
</organism>
<evidence type="ECO:0000313" key="6">
    <source>
        <dbReference type="EMBL" id="QDZ23310.1"/>
    </source>
</evidence>
<proteinExistence type="inferred from homology"/>
<dbReference type="Gene3D" id="3.40.50.1820">
    <property type="entry name" value="alpha/beta hydrolase"/>
    <property type="match status" value="1"/>
</dbReference>
<evidence type="ECO:0000313" key="7">
    <source>
        <dbReference type="Proteomes" id="UP000316726"/>
    </source>
</evidence>
<dbReference type="InterPro" id="IPR029058">
    <property type="entry name" value="AB_hydrolase_fold"/>
</dbReference>
<dbReference type="Pfam" id="PF00135">
    <property type="entry name" value="COesterase"/>
    <property type="match status" value="1"/>
</dbReference>
<dbReference type="EC" id="3.1.1.-" evidence="3"/>
<name>A0A5B8MV74_9CHLO</name>
<evidence type="ECO:0000313" key="5">
    <source>
        <dbReference type="EMBL" id="CAD9718300.1"/>
    </source>
</evidence>
<evidence type="ECO:0000256" key="1">
    <source>
        <dbReference type="ARBA" id="ARBA00005964"/>
    </source>
</evidence>
<dbReference type="Proteomes" id="UP000316726">
    <property type="component" value="Chromosome 10"/>
</dbReference>
<reference evidence="5" key="2">
    <citation type="submission" date="2021-01" db="EMBL/GenBank/DDBJ databases">
        <authorList>
            <person name="Corre E."/>
            <person name="Pelletier E."/>
            <person name="Niang G."/>
            <person name="Scheremetjew M."/>
            <person name="Finn R."/>
            <person name="Kale V."/>
            <person name="Holt S."/>
            <person name="Cochrane G."/>
            <person name="Meng A."/>
            <person name="Brown T."/>
            <person name="Cohen L."/>
        </authorList>
    </citation>
    <scope>NUCLEOTIDE SEQUENCE</scope>
    <source>
        <strain evidence="5">CCMP1205</strain>
    </source>
</reference>
<comment type="similarity">
    <text evidence="1 3">Belongs to the type-B carboxylesterase/lipase family.</text>
</comment>
<dbReference type="EMBL" id="HBHL01010797">
    <property type="protein sequence ID" value="CAD9718300.1"/>
    <property type="molecule type" value="Transcribed_RNA"/>
</dbReference>
<dbReference type="AlphaFoldDB" id="A0A5B8MV74"/>
<feature type="domain" description="Carboxylesterase type B" evidence="4">
    <location>
        <begin position="57"/>
        <end position="539"/>
    </location>
</feature>
<dbReference type="GO" id="GO:0016787">
    <property type="term" value="F:hydrolase activity"/>
    <property type="evidence" value="ECO:0007669"/>
    <property type="project" value="UniProtKB-KW"/>
</dbReference>
<dbReference type="STRING" id="1764295.A0A5B8MV74"/>
<dbReference type="OrthoDB" id="2012139at2759"/>
<dbReference type="InterPro" id="IPR019826">
    <property type="entry name" value="Carboxylesterase_B_AS"/>
</dbReference>
<keyword evidence="2 3" id="KW-0378">Hydrolase</keyword>
<dbReference type="PROSITE" id="PS00122">
    <property type="entry name" value="CARBOXYLESTERASE_B_1"/>
    <property type="match status" value="1"/>
</dbReference>
<dbReference type="InterPro" id="IPR050309">
    <property type="entry name" value="Type-B_Carboxylest/Lipase"/>
</dbReference>
<dbReference type="EMBL" id="CP031043">
    <property type="protein sequence ID" value="QDZ23310.1"/>
    <property type="molecule type" value="Genomic_DNA"/>
</dbReference>
<dbReference type="SUPFAM" id="SSF53474">
    <property type="entry name" value="alpha/beta-Hydrolases"/>
    <property type="match status" value="1"/>
</dbReference>
<dbReference type="InterPro" id="IPR002018">
    <property type="entry name" value="CarbesteraseB"/>
</dbReference>
<keyword evidence="7" id="KW-1185">Reference proteome</keyword>
<reference evidence="6 7" key="1">
    <citation type="submission" date="2018-07" db="EMBL/GenBank/DDBJ databases">
        <title>The complete nuclear genome of the prasinophyte Chloropicon primus (CCMP1205).</title>
        <authorList>
            <person name="Pombert J.-F."/>
            <person name="Otis C."/>
            <person name="Turmel M."/>
            <person name="Lemieux C."/>
        </authorList>
    </citation>
    <scope>NUCLEOTIDE SEQUENCE [LARGE SCALE GENOMIC DNA]</scope>
    <source>
        <strain evidence="6 7">CCMP1205</strain>
    </source>
</reference>
<gene>
    <name evidence="6" type="ORF">A3770_10p58280</name>
    <name evidence="5" type="ORF">CPRI1469_LOCUS7165</name>
</gene>
<evidence type="ECO:0000256" key="2">
    <source>
        <dbReference type="ARBA" id="ARBA00022801"/>
    </source>
</evidence>
<sequence length="576" mass="63111">MATTRLGNRVEFSVKNTWTTWLPTLATTSDERRRRSLSFFGVALVLLVVGARAESSVEVETFEGKIIGYRQNSSSLVSFLGIPYGADTAGENRWRPPQDPEPYFWDKPLDAREFGPSCPQDAEGLYEGFERLAALTGAPEPSYLRFNESVQSEECLFLNVFTPSVNGTKPVLVWVYGGDLTWGRASDYLPGGLLRDVVLVTFNYRVGAFGYFAHPSLTEGTNLGLLDQIKALEWVRDNIDVFGGDPDNVVVFGESAGGSSVAALLVSPATDGELFKGAIMQSADFSKIAPPGVNMSVVHEAYIETGVAMGAPKGPDQLQSLRRLPTSSILKEWPATRETIMYMDDVSLSTPFFQAVENGDNMQVPILVGTNEDDGSLFVNANPWPLLTYMEILFPPGKVTNSEQYESLLAQVFKGRSKDLLEVYPSKNLTTSIENMFTDATFAAPAYEAARMWAQQGLPSYLYLFKQPPPPDVAAVFGVPHGADLPYVWGGQKYLFKGAFPFPVTSEALMGDIQEFWKNFASKGNPNGDGLATWSTFKEAGGTNNFALGSAPAQEPIPRLEGKKILMELYGVFAKR</sequence>
<accession>A0A5B8MV74</accession>
<protein>
    <recommendedName>
        <fullName evidence="3">Carboxylic ester hydrolase</fullName>
        <ecNumber evidence="3">3.1.1.-</ecNumber>
    </recommendedName>
</protein>
<evidence type="ECO:0000259" key="4">
    <source>
        <dbReference type="Pfam" id="PF00135"/>
    </source>
</evidence>
<dbReference type="PANTHER" id="PTHR11559">
    <property type="entry name" value="CARBOXYLESTERASE"/>
    <property type="match status" value="1"/>
</dbReference>
<evidence type="ECO:0000256" key="3">
    <source>
        <dbReference type="RuleBase" id="RU361235"/>
    </source>
</evidence>